<evidence type="ECO:0000256" key="2">
    <source>
        <dbReference type="ARBA" id="ARBA00004273"/>
    </source>
</evidence>
<dbReference type="PRINTS" id="PR00603">
    <property type="entry name" value="CYTOCHROMEC1"/>
</dbReference>
<dbReference type="AlphaFoldDB" id="A0A195BA72"/>
<evidence type="ECO:0000256" key="11">
    <source>
        <dbReference type="ARBA" id="ARBA00022989"/>
    </source>
</evidence>
<feature type="transmembrane region" description="Helical" evidence="16">
    <location>
        <begin position="45"/>
        <end position="63"/>
    </location>
</feature>
<keyword evidence="6" id="KW-0679">Respiratory chain</keyword>
<keyword evidence="9" id="KW-0999">Mitochondrion inner membrane</keyword>
<comment type="subcellular location">
    <subcellularLocation>
        <location evidence="2">Mitochondrion inner membrane</location>
    </subcellularLocation>
</comment>
<dbReference type="GO" id="GO:0020037">
    <property type="term" value="F:heme binding"/>
    <property type="evidence" value="ECO:0007669"/>
    <property type="project" value="InterPro"/>
</dbReference>
<dbReference type="EMBL" id="KQ976542">
    <property type="protein sequence ID" value="KYM81094.1"/>
    <property type="molecule type" value="Genomic_DNA"/>
</dbReference>
<evidence type="ECO:0000256" key="10">
    <source>
        <dbReference type="ARBA" id="ARBA00022982"/>
    </source>
</evidence>
<keyword evidence="12 15" id="KW-0408">Iron</keyword>
<evidence type="ECO:0000256" key="3">
    <source>
        <dbReference type="ARBA" id="ARBA00006488"/>
    </source>
</evidence>
<evidence type="ECO:0000256" key="15">
    <source>
        <dbReference type="PIRSR" id="PIRSR602326-1"/>
    </source>
</evidence>
<dbReference type="SUPFAM" id="SSF46626">
    <property type="entry name" value="Cytochrome c"/>
    <property type="match status" value="1"/>
</dbReference>
<keyword evidence="14 16" id="KW-0472">Membrane</keyword>
<feature type="binding site" description="covalent" evidence="15">
    <location>
        <position position="110"/>
    </location>
    <ligand>
        <name>heme c</name>
        <dbReference type="ChEBI" id="CHEBI:61717"/>
    </ligand>
</feature>
<dbReference type="STRING" id="520822.A0A195BA72"/>
<dbReference type="OrthoDB" id="5925at2759"/>
<feature type="transmembrane region" description="Helical" evidence="16">
    <location>
        <begin position="274"/>
        <end position="292"/>
    </location>
</feature>
<evidence type="ECO:0000256" key="4">
    <source>
        <dbReference type="ARBA" id="ARBA00022448"/>
    </source>
</evidence>
<keyword evidence="8 15" id="KW-0479">Metal-binding</keyword>
<accession>A0A195BA72</accession>
<dbReference type="Gene3D" id="1.20.5.100">
    <property type="entry name" value="Cytochrome c1, transmembrane anchor, C-terminal"/>
    <property type="match status" value="1"/>
</dbReference>
<dbReference type="Pfam" id="PF02167">
    <property type="entry name" value="Cytochrom_C1"/>
    <property type="match status" value="1"/>
</dbReference>
<keyword evidence="4" id="KW-0813">Transport</keyword>
<keyword evidence="5 15" id="KW-0349">Heme</keyword>
<reference evidence="17 18" key="1">
    <citation type="submission" date="2015-09" db="EMBL/GenBank/DDBJ databases">
        <title>Atta colombica WGS genome.</title>
        <authorList>
            <person name="Nygaard S."/>
            <person name="Hu H."/>
            <person name="Boomsma J."/>
            <person name="Zhang G."/>
        </authorList>
    </citation>
    <scope>NUCLEOTIDE SEQUENCE [LARGE SCALE GENOMIC DNA]</scope>
    <source>
        <strain evidence="17">Treedump-2</strain>
        <tissue evidence="17">Whole body</tissue>
    </source>
</reference>
<keyword evidence="18" id="KW-1185">Reference proteome</keyword>
<evidence type="ECO:0000313" key="17">
    <source>
        <dbReference type="EMBL" id="KYM81094.1"/>
    </source>
</evidence>
<gene>
    <name evidence="17" type="ORF">ALC53_08435</name>
</gene>
<evidence type="ECO:0000256" key="7">
    <source>
        <dbReference type="ARBA" id="ARBA00022692"/>
    </source>
</evidence>
<evidence type="ECO:0000256" key="14">
    <source>
        <dbReference type="ARBA" id="ARBA00023136"/>
    </source>
</evidence>
<name>A0A195BA72_9HYME</name>
<dbReference type="SUPFAM" id="SSF81496">
    <property type="entry name" value="Cytochrome c1 subunit of cytochrome bc1 complex (Ubiquinol-cytochrome c reductase), transmembrane anchor"/>
    <property type="match status" value="1"/>
</dbReference>
<keyword evidence="11 16" id="KW-1133">Transmembrane helix</keyword>
<dbReference type="PANTHER" id="PTHR10266:SF3">
    <property type="entry name" value="CYTOCHROME C1, HEME PROTEIN, MITOCHONDRIAL"/>
    <property type="match status" value="1"/>
</dbReference>
<evidence type="ECO:0000256" key="8">
    <source>
        <dbReference type="ARBA" id="ARBA00022723"/>
    </source>
</evidence>
<evidence type="ECO:0000313" key="18">
    <source>
        <dbReference type="Proteomes" id="UP000078540"/>
    </source>
</evidence>
<feature type="binding site" description="covalent" evidence="15">
    <location>
        <position position="111"/>
    </location>
    <ligand>
        <name>heme c</name>
        <dbReference type="ChEBI" id="CHEBI:61717"/>
    </ligand>
</feature>
<dbReference type="PANTHER" id="PTHR10266">
    <property type="entry name" value="CYTOCHROME C1"/>
    <property type="match status" value="1"/>
</dbReference>
<comment type="cofactor">
    <cofactor evidence="15">
        <name>heme c</name>
        <dbReference type="ChEBI" id="CHEBI:61717"/>
    </cofactor>
    <text evidence="15">Binds 1 heme c group covalently per subunit.</text>
</comment>
<dbReference type="GO" id="GO:0046872">
    <property type="term" value="F:metal ion binding"/>
    <property type="evidence" value="ECO:0007669"/>
    <property type="project" value="UniProtKB-KW"/>
</dbReference>
<dbReference type="GO" id="GO:0005743">
    <property type="term" value="C:mitochondrial inner membrane"/>
    <property type="evidence" value="ECO:0007669"/>
    <property type="project" value="UniProtKB-SubCell"/>
</dbReference>
<evidence type="ECO:0000256" key="13">
    <source>
        <dbReference type="ARBA" id="ARBA00023128"/>
    </source>
</evidence>
<evidence type="ECO:0000256" key="9">
    <source>
        <dbReference type="ARBA" id="ARBA00022792"/>
    </source>
</evidence>
<comment type="similarity">
    <text evidence="3">Belongs to the cytochrome c family.</text>
</comment>
<dbReference type="GO" id="GO:0009055">
    <property type="term" value="F:electron transfer activity"/>
    <property type="evidence" value="ECO:0007669"/>
    <property type="project" value="InterPro"/>
</dbReference>
<evidence type="ECO:0000256" key="16">
    <source>
        <dbReference type="SAM" id="Phobius"/>
    </source>
</evidence>
<keyword evidence="10" id="KW-0249">Electron transport</keyword>
<feature type="binding site" description="covalent" evidence="15">
    <location>
        <position position="107"/>
    </location>
    <ligand>
        <name>heme c</name>
        <dbReference type="ChEBI" id="CHEBI:61717"/>
    </ligand>
</feature>
<evidence type="ECO:0000256" key="5">
    <source>
        <dbReference type="ARBA" id="ARBA00022617"/>
    </source>
</evidence>
<organism evidence="17 18">
    <name type="scientific">Atta colombica</name>
    <dbReference type="NCBI Taxonomy" id="520822"/>
    <lineage>
        <taxon>Eukaryota</taxon>
        <taxon>Metazoa</taxon>
        <taxon>Ecdysozoa</taxon>
        <taxon>Arthropoda</taxon>
        <taxon>Hexapoda</taxon>
        <taxon>Insecta</taxon>
        <taxon>Pterygota</taxon>
        <taxon>Neoptera</taxon>
        <taxon>Endopterygota</taxon>
        <taxon>Hymenoptera</taxon>
        <taxon>Apocrita</taxon>
        <taxon>Aculeata</taxon>
        <taxon>Formicoidea</taxon>
        <taxon>Formicidae</taxon>
        <taxon>Myrmicinae</taxon>
        <taxon>Atta</taxon>
    </lineage>
</organism>
<protein>
    <submittedName>
        <fullName evidence="17">Cytochrome c1, heme protein, mitochondrial</fullName>
    </submittedName>
</protein>
<evidence type="ECO:0000256" key="12">
    <source>
        <dbReference type="ARBA" id="ARBA00023004"/>
    </source>
</evidence>
<keyword evidence="7 16" id="KW-0812">Transmembrane</keyword>
<keyword evidence="13" id="KW-0496">Mitochondrion</keyword>
<proteinExistence type="inferred from homology"/>
<feature type="binding site" description="covalent" evidence="15">
    <location>
        <position position="230"/>
    </location>
    <ligand>
        <name>heme c</name>
        <dbReference type="ChEBI" id="CHEBI:61717"/>
    </ligand>
</feature>
<comment type="function">
    <text evidence="1">Electron carrier protein. The oxidized form of the cytochrome c heme group can accept an electron from the heme group of the cytochrome c1 subunit of cytochrome reductase. Cytochrome c then transfers this electron to the cytochrome oxidase complex, the final protein carrier in the mitochondrial electron-transport chain.</text>
</comment>
<sequence>MAMLLNKNYFSFQIKRCFQRQQFSRVYTWYNGIEWKCGKRILKNVLSVLVGASATCGVFLYFLDRSVQAMGREAARSPKYPWDFEGYLTSLDHSALRRGWQVYRTICYTCHSLRYVRFMDLIDVTHTRDEAKAIAAEYEVQDGPDEEGNYYIRPGKLSDLLPLPYPNEEAARAANFGAYPPDLTYIIYARWNGRNYLFSLLTGWTEPPAGVSLTDQQYFNTYFPGNIIGMEQMLIGGIVEYDDGTPSSTSQMAKDLVTFLSWTSRQEYDVQKLMFIKGMGVTLVFLASLIHYSRFIWSYLRSRQIAYVPKEKY</sequence>
<dbReference type="GO" id="GO:0006122">
    <property type="term" value="P:mitochondrial electron transport, ubiquinol to cytochrome c"/>
    <property type="evidence" value="ECO:0007669"/>
    <property type="project" value="TreeGrafter"/>
</dbReference>
<dbReference type="InterPro" id="IPR036909">
    <property type="entry name" value="Cyt_c-like_dom_sf"/>
</dbReference>
<dbReference type="KEGG" id="acoc:108688742"/>
<dbReference type="Gene3D" id="1.10.760.10">
    <property type="entry name" value="Cytochrome c-like domain"/>
    <property type="match status" value="1"/>
</dbReference>
<dbReference type="InterPro" id="IPR002326">
    <property type="entry name" value="Cyt_c1"/>
</dbReference>
<evidence type="ECO:0000256" key="6">
    <source>
        <dbReference type="ARBA" id="ARBA00022660"/>
    </source>
</evidence>
<dbReference type="Proteomes" id="UP000078540">
    <property type="component" value="Unassembled WGS sequence"/>
</dbReference>
<evidence type="ECO:0000256" key="1">
    <source>
        <dbReference type="ARBA" id="ARBA00002555"/>
    </source>
</evidence>
<dbReference type="InterPro" id="IPR021157">
    <property type="entry name" value="Cyt_c1_TM_anchor_C"/>
</dbReference>